<reference evidence="9 10" key="1">
    <citation type="journal article" date="2015" name="Genome Announc.">
        <title>Expanding the biotechnology potential of lactobacilli through comparative genomics of 213 strains and associated genera.</title>
        <authorList>
            <person name="Sun Z."/>
            <person name="Harris H.M."/>
            <person name="McCann A."/>
            <person name="Guo C."/>
            <person name="Argimon S."/>
            <person name="Zhang W."/>
            <person name="Yang X."/>
            <person name="Jeffery I.B."/>
            <person name="Cooney J.C."/>
            <person name="Kagawa T.F."/>
            <person name="Liu W."/>
            <person name="Song Y."/>
            <person name="Salvetti E."/>
            <person name="Wrobel A."/>
            <person name="Rasinkangas P."/>
            <person name="Parkhill J."/>
            <person name="Rea M.C."/>
            <person name="O'Sullivan O."/>
            <person name="Ritari J."/>
            <person name="Douillard F.P."/>
            <person name="Paul Ross R."/>
            <person name="Yang R."/>
            <person name="Briner A.E."/>
            <person name="Felis G.E."/>
            <person name="de Vos W.M."/>
            <person name="Barrangou R."/>
            <person name="Klaenhammer T.R."/>
            <person name="Caufield P.W."/>
            <person name="Cui Y."/>
            <person name="Zhang H."/>
            <person name="O'Toole P.W."/>
        </authorList>
    </citation>
    <scope>NUCLEOTIDE SEQUENCE [LARGE SCALE GENOMIC DNA]</scope>
    <source>
        <strain evidence="9 10">DSM 18630</strain>
    </source>
</reference>
<dbReference type="Pfam" id="PF25166">
    <property type="entry name" value="CoiA_C"/>
    <property type="match status" value="1"/>
</dbReference>
<dbReference type="SUPFAM" id="SSF102712">
    <property type="entry name" value="JAB1/MPN domain"/>
    <property type="match status" value="1"/>
</dbReference>
<dbReference type="InterPro" id="IPR001405">
    <property type="entry name" value="UPF0758"/>
</dbReference>
<dbReference type="OrthoDB" id="9804482at2"/>
<sequence length="222" mass="25250">MKQNLSEKLIIQKLELQQAGSLTDQELLLMILKSFSNLPDAKQRVVDFFEQHIDLRQLKFFVPADWQQWLGSPLAARQGNLLCEFAERLAKRPKMILGQVIGSCQLGNQLVDEFGLYQQEILIVLLLDTKNQVMARKILFKGTLDAATVHPREIFNYALHYPTARIIVAHNHPSGDPTPSTNDLRLTKRLEQCGQLLGIALLDHLIIGSNEYLSLREQEALK</sequence>
<proteinExistence type="inferred from homology"/>
<dbReference type="Gene3D" id="3.40.140.10">
    <property type="entry name" value="Cytidine Deaminase, domain 2"/>
    <property type="match status" value="1"/>
</dbReference>
<evidence type="ECO:0000313" key="9">
    <source>
        <dbReference type="EMBL" id="KRM07898.1"/>
    </source>
</evidence>
<evidence type="ECO:0000256" key="7">
    <source>
        <dbReference type="RuleBase" id="RU003797"/>
    </source>
</evidence>
<evidence type="ECO:0000256" key="4">
    <source>
        <dbReference type="ARBA" id="ARBA00022801"/>
    </source>
</evidence>
<dbReference type="CDD" id="cd08071">
    <property type="entry name" value="MPN_DUF2466"/>
    <property type="match status" value="1"/>
</dbReference>
<dbReference type="Pfam" id="PF04002">
    <property type="entry name" value="RadC"/>
    <property type="match status" value="1"/>
</dbReference>
<dbReference type="GO" id="GO:0008237">
    <property type="term" value="F:metallopeptidase activity"/>
    <property type="evidence" value="ECO:0007669"/>
    <property type="project" value="UniProtKB-KW"/>
</dbReference>
<dbReference type="GO" id="GO:0046872">
    <property type="term" value="F:metal ion binding"/>
    <property type="evidence" value="ECO:0007669"/>
    <property type="project" value="UniProtKB-KW"/>
</dbReference>
<dbReference type="PROSITE" id="PS01302">
    <property type="entry name" value="UPF0758"/>
    <property type="match status" value="1"/>
</dbReference>
<dbReference type="InterPro" id="IPR037518">
    <property type="entry name" value="MPN"/>
</dbReference>
<feature type="domain" description="MPN" evidence="8">
    <location>
        <begin position="94"/>
        <end position="221"/>
    </location>
</feature>
<dbReference type="PANTHER" id="PTHR30471:SF3">
    <property type="entry name" value="UPF0758 PROTEIN YEES-RELATED"/>
    <property type="match status" value="1"/>
</dbReference>
<dbReference type="Proteomes" id="UP000051451">
    <property type="component" value="Unassembled WGS sequence"/>
</dbReference>
<evidence type="ECO:0000256" key="6">
    <source>
        <dbReference type="ARBA" id="ARBA00023049"/>
    </source>
</evidence>
<dbReference type="RefSeq" id="WP_057870698.1">
    <property type="nucleotide sequence ID" value="NZ_AZGB01000003.1"/>
</dbReference>
<keyword evidence="4" id="KW-0378">Hydrolase</keyword>
<dbReference type="GO" id="GO:0006508">
    <property type="term" value="P:proteolysis"/>
    <property type="evidence" value="ECO:0007669"/>
    <property type="project" value="UniProtKB-KW"/>
</dbReference>
<dbReference type="AlphaFoldDB" id="A0A0R1VQ38"/>
<keyword evidence="3" id="KW-0479">Metal-binding</keyword>
<dbReference type="InterPro" id="IPR057252">
    <property type="entry name" value="CoiA_C"/>
</dbReference>
<dbReference type="PATRIC" id="fig|1423750.3.peg.2046"/>
<keyword evidence="10" id="KW-1185">Reference proteome</keyword>
<organism evidence="9 10">
    <name type="scientific">Liquorilactobacillus ghanensis DSM 18630</name>
    <dbReference type="NCBI Taxonomy" id="1423750"/>
    <lineage>
        <taxon>Bacteria</taxon>
        <taxon>Bacillati</taxon>
        <taxon>Bacillota</taxon>
        <taxon>Bacilli</taxon>
        <taxon>Lactobacillales</taxon>
        <taxon>Lactobacillaceae</taxon>
        <taxon>Liquorilactobacillus</taxon>
    </lineage>
</organism>
<dbReference type="InterPro" id="IPR025657">
    <property type="entry name" value="RadC_JAB"/>
</dbReference>
<gene>
    <name evidence="9" type="ORF">FC89_GL002005</name>
</gene>
<evidence type="ECO:0000256" key="2">
    <source>
        <dbReference type="ARBA" id="ARBA00022670"/>
    </source>
</evidence>
<dbReference type="GeneID" id="98317951"/>
<keyword evidence="5" id="KW-0862">Zinc</keyword>
<comment type="similarity">
    <text evidence="1 7">Belongs to the UPF0758 family.</text>
</comment>
<protein>
    <submittedName>
        <fullName evidence="9">DNA repair protein</fullName>
    </submittedName>
</protein>
<comment type="caution">
    <text evidence="9">The sequence shown here is derived from an EMBL/GenBank/DDBJ whole genome shotgun (WGS) entry which is preliminary data.</text>
</comment>
<evidence type="ECO:0000256" key="3">
    <source>
        <dbReference type="ARBA" id="ARBA00022723"/>
    </source>
</evidence>
<evidence type="ECO:0000259" key="8">
    <source>
        <dbReference type="PROSITE" id="PS50249"/>
    </source>
</evidence>
<accession>A0A0R1VQ38</accession>
<dbReference type="STRING" id="1423750.FC89_GL002005"/>
<dbReference type="NCBIfam" id="TIGR00608">
    <property type="entry name" value="radc"/>
    <property type="match status" value="1"/>
</dbReference>
<evidence type="ECO:0000256" key="1">
    <source>
        <dbReference type="ARBA" id="ARBA00010243"/>
    </source>
</evidence>
<dbReference type="PANTHER" id="PTHR30471">
    <property type="entry name" value="DNA REPAIR PROTEIN RADC"/>
    <property type="match status" value="1"/>
</dbReference>
<dbReference type="PROSITE" id="PS50249">
    <property type="entry name" value="MPN"/>
    <property type="match status" value="1"/>
</dbReference>
<keyword evidence="2" id="KW-0645">Protease</keyword>
<dbReference type="InterPro" id="IPR020891">
    <property type="entry name" value="UPF0758_CS"/>
</dbReference>
<name>A0A0R1VQ38_9LACO</name>
<dbReference type="EMBL" id="AZGB01000003">
    <property type="protein sequence ID" value="KRM07898.1"/>
    <property type="molecule type" value="Genomic_DNA"/>
</dbReference>
<evidence type="ECO:0000313" key="10">
    <source>
        <dbReference type="Proteomes" id="UP000051451"/>
    </source>
</evidence>
<evidence type="ECO:0000256" key="5">
    <source>
        <dbReference type="ARBA" id="ARBA00022833"/>
    </source>
</evidence>
<keyword evidence="6" id="KW-0482">Metalloprotease</keyword>